<feature type="compositionally biased region" description="Acidic residues" evidence="1">
    <location>
        <begin position="687"/>
        <end position="706"/>
    </location>
</feature>
<keyword evidence="3" id="KW-1185">Reference proteome</keyword>
<dbReference type="Pfam" id="PF13920">
    <property type="entry name" value="zf-C3HC4_3"/>
    <property type="match status" value="1"/>
</dbReference>
<evidence type="ECO:0008006" key="4">
    <source>
        <dbReference type="Google" id="ProtNLM"/>
    </source>
</evidence>
<reference evidence="2" key="1">
    <citation type="submission" date="2022-12" db="EMBL/GenBank/DDBJ databases">
        <title>Draft genome assemblies for two species of Escallonia (Escalloniales).</title>
        <authorList>
            <person name="Chanderbali A."/>
            <person name="Dervinis C."/>
            <person name="Anghel I."/>
            <person name="Soltis D."/>
            <person name="Soltis P."/>
            <person name="Zapata F."/>
        </authorList>
    </citation>
    <scope>NUCLEOTIDE SEQUENCE</scope>
    <source>
        <strain evidence="2">UCBG64.0493</strain>
        <tissue evidence="2">Leaf</tissue>
    </source>
</reference>
<feature type="compositionally biased region" description="Basic and acidic residues" evidence="1">
    <location>
        <begin position="663"/>
        <end position="686"/>
    </location>
</feature>
<sequence>MASSQVEIAASSPFGCVLRDHNRRDRYNSRASFQKNLKDLVRDHLQSCISAPSRNSVSDSNEDSNRQIDNAESSVFLEHSNDKQSNADNSSSNKRSKIHDRWARAREIVFSNSPSSNSFTFQRENSPAHSDGSVEIPNLGGVSSLVQKWRDFEAEAKNLNSPVSSRSNSGSTFTENTSFVEMPHRGNDVFEYVGEERNETPTMIEEYAFGDWDSDRTVPSGTPSSRGRDSDAAESERLRVTDIIKKLSSANAAGGNDNNDCEQQQAVGNDEVLPRVRTPMDQPEKRGLQAVASSPRIRGRQAFSDLLMQMERDRIQELEGLVERKAVSGFSHKGRIQALLRLRFLRRGTEVRDRGHCLTKSDHSSRLKQSTIMHLREKFGPGVEHGAADSRTPNLDKSSASSQLREVTDNTTDTKTSSLCIRVRDGVHHKEVTNSKSPIREVTNNNAFEVAGPCTANQLDEDIHQDANSTVQQNVFEVQHSENPCAKANPTSCVLWPVTSSAISNFGSQESADESVSLTHRKEKTNAEEQVTNNQPLITWSHDCCNDGSHLQIDLEEQEVNSKHLKEVDFDYKSDTSQPESELEEHEFSDQQLFDTSHDWINDVSRPRRDWEGLRQARYQEMLDPYMDNGDIRQLLERRSVSTFLSSGMRERIDQLMMSRTQRHPDHIGSKVEEDMDQERKQRKDVVEDDGEEEEEEDEGEDEEDERLLGNHYEETGEYYDQTTSSLHPASPSVLMAWSHNQDYEDSDGSDQFSSPSIQKSQLSKSSSQDNRHSFINHPSIKYAPQISLAMYFRCGHMCTCFQCAHTLQWSSGKCPICQAPILDVVRAYSEDRLCFEYRLVMPVFKSPAKITCGSLYIRTYSRLSNSELNTY</sequence>
<feature type="compositionally biased region" description="Low complexity" evidence="1">
    <location>
        <begin position="754"/>
        <end position="769"/>
    </location>
</feature>
<gene>
    <name evidence="2" type="ORF">RJ639_043985</name>
</gene>
<feature type="region of interest" description="Disordered" evidence="1">
    <location>
        <begin position="381"/>
        <end position="411"/>
    </location>
</feature>
<accession>A0AA88WD18</accession>
<evidence type="ECO:0000313" key="2">
    <source>
        <dbReference type="EMBL" id="KAK3023854.1"/>
    </source>
</evidence>
<evidence type="ECO:0000313" key="3">
    <source>
        <dbReference type="Proteomes" id="UP001188597"/>
    </source>
</evidence>
<dbReference type="Gene3D" id="3.30.40.10">
    <property type="entry name" value="Zinc/RING finger domain, C3HC4 (zinc finger)"/>
    <property type="match status" value="1"/>
</dbReference>
<feature type="region of interest" description="Disordered" evidence="1">
    <location>
        <begin position="114"/>
        <end position="135"/>
    </location>
</feature>
<feature type="compositionally biased region" description="Polar residues" evidence="1">
    <location>
        <begin position="83"/>
        <end position="93"/>
    </location>
</feature>
<dbReference type="AlphaFoldDB" id="A0AA88WD18"/>
<feature type="compositionally biased region" description="Polar residues" evidence="1">
    <location>
        <begin position="391"/>
        <end position="411"/>
    </location>
</feature>
<dbReference type="PANTHER" id="PTHR47820:SF3">
    <property type="entry name" value="OS07G0499800 PROTEIN"/>
    <property type="match status" value="1"/>
</dbReference>
<evidence type="ECO:0000256" key="1">
    <source>
        <dbReference type="SAM" id="MobiDB-lite"/>
    </source>
</evidence>
<dbReference type="PANTHER" id="PTHR47820">
    <property type="entry name" value="BNAC05G24000D PROTEIN"/>
    <property type="match status" value="1"/>
</dbReference>
<protein>
    <recommendedName>
        <fullName evidence="4">RING-type domain-containing protein</fullName>
    </recommendedName>
</protein>
<feature type="region of interest" description="Disordered" evidence="1">
    <location>
        <begin position="659"/>
        <end position="707"/>
    </location>
</feature>
<feature type="region of interest" description="Disordered" evidence="1">
    <location>
        <begin position="76"/>
        <end position="98"/>
    </location>
</feature>
<dbReference type="InterPro" id="IPR013083">
    <property type="entry name" value="Znf_RING/FYVE/PHD"/>
</dbReference>
<proteinExistence type="predicted"/>
<feature type="region of interest" description="Disordered" evidence="1">
    <location>
        <begin position="211"/>
        <end position="237"/>
    </location>
</feature>
<organism evidence="2 3">
    <name type="scientific">Escallonia herrerae</name>
    <dbReference type="NCBI Taxonomy" id="1293975"/>
    <lineage>
        <taxon>Eukaryota</taxon>
        <taxon>Viridiplantae</taxon>
        <taxon>Streptophyta</taxon>
        <taxon>Embryophyta</taxon>
        <taxon>Tracheophyta</taxon>
        <taxon>Spermatophyta</taxon>
        <taxon>Magnoliopsida</taxon>
        <taxon>eudicotyledons</taxon>
        <taxon>Gunneridae</taxon>
        <taxon>Pentapetalae</taxon>
        <taxon>asterids</taxon>
        <taxon>campanulids</taxon>
        <taxon>Escalloniales</taxon>
        <taxon>Escalloniaceae</taxon>
        <taxon>Escallonia</taxon>
    </lineage>
</organism>
<comment type="caution">
    <text evidence="2">The sequence shown here is derived from an EMBL/GenBank/DDBJ whole genome shotgun (WGS) entry which is preliminary data.</text>
</comment>
<dbReference type="EMBL" id="JAVXUP010000631">
    <property type="protein sequence ID" value="KAK3023854.1"/>
    <property type="molecule type" value="Genomic_DNA"/>
</dbReference>
<feature type="compositionally biased region" description="Basic and acidic residues" evidence="1">
    <location>
        <begin position="226"/>
        <end position="237"/>
    </location>
</feature>
<dbReference type="Proteomes" id="UP001188597">
    <property type="component" value="Unassembled WGS sequence"/>
</dbReference>
<feature type="region of interest" description="Disordered" evidence="1">
    <location>
        <begin position="742"/>
        <end position="771"/>
    </location>
</feature>
<name>A0AA88WD18_9ASTE</name>